<reference evidence="4 5" key="1">
    <citation type="journal article" date="2015" name="Genome Biol. Evol.">
        <title>Comparative Genomics of a Bacterivorous Green Alga Reveals Evolutionary Causalities and Consequences of Phago-Mixotrophic Mode of Nutrition.</title>
        <authorList>
            <person name="Burns J.A."/>
            <person name="Paasch A."/>
            <person name="Narechania A."/>
            <person name="Kim E."/>
        </authorList>
    </citation>
    <scope>NUCLEOTIDE SEQUENCE [LARGE SCALE GENOMIC DNA]</scope>
    <source>
        <strain evidence="4 5">PLY_AMNH</strain>
    </source>
</reference>
<evidence type="ECO:0000313" key="4">
    <source>
        <dbReference type="EMBL" id="KAK3240917.1"/>
    </source>
</evidence>
<dbReference type="EMBL" id="LGRX02033518">
    <property type="protein sequence ID" value="KAK3240917.1"/>
    <property type="molecule type" value="Genomic_DNA"/>
</dbReference>
<proteinExistence type="inferred from homology"/>
<dbReference type="Proteomes" id="UP001190700">
    <property type="component" value="Unassembled WGS sequence"/>
</dbReference>
<dbReference type="Pfam" id="PF00329">
    <property type="entry name" value="Complex1_30kDa"/>
    <property type="match status" value="1"/>
</dbReference>
<evidence type="ECO:0000256" key="1">
    <source>
        <dbReference type="ARBA" id="ARBA00007569"/>
    </source>
</evidence>
<dbReference type="InterPro" id="IPR037232">
    <property type="entry name" value="NADH_quin_OxRdtase_su_C/D-like"/>
</dbReference>
<organism evidence="4 5">
    <name type="scientific">Cymbomonas tetramitiformis</name>
    <dbReference type="NCBI Taxonomy" id="36881"/>
    <lineage>
        <taxon>Eukaryota</taxon>
        <taxon>Viridiplantae</taxon>
        <taxon>Chlorophyta</taxon>
        <taxon>Pyramimonadophyceae</taxon>
        <taxon>Pyramimonadales</taxon>
        <taxon>Pyramimonadaceae</taxon>
        <taxon>Cymbomonas</taxon>
    </lineage>
</organism>
<sequence length="243" mass="27403">MTLLGYRMVMKVAKIQHISCTRVSSSAPTLPRRAVQPRRVTQAGLYRSRATFQQTRRSSQAVSRSRLNVTAEDAGEEASIVPTGGVSKYLAKRGLTHKCLGFDHSGVEIVQVRAEDLLAVSAALYADGFNYLRNQCGYDSEPGGDLVSVYHLTQINPEMDENDSNPPEVCVKVFLPRANPTVPSVWGIWATADWQERETYDLYGIIYEGHPHLFRILLPENWEGYPLRKDYVTPDFYELQDAY</sequence>
<evidence type="ECO:0000313" key="5">
    <source>
        <dbReference type="Proteomes" id="UP001190700"/>
    </source>
</evidence>
<dbReference type="NCBIfam" id="NF009141">
    <property type="entry name" value="PRK12494.1"/>
    <property type="match status" value="1"/>
</dbReference>
<keyword evidence="2" id="KW-0813">Transport</keyword>
<dbReference type="InterPro" id="IPR010218">
    <property type="entry name" value="NADH_DH_suC"/>
</dbReference>
<feature type="domain" description="NADH:ubiquinone oxidoreductase 30kDa subunit" evidence="3">
    <location>
        <begin position="110"/>
        <end position="234"/>
    </location>
</feature>
<name>A0AAE0BQL3_9CHLO</name>
<dbReference type="PANTHER" id="PTHR10884:SF14">
    <property type="entry name" value="NADH DEHYDROGENASE [UBIQUINONE] IRON-SULFUR PROTEIN 3, MITOCHONDRIAL"/>
    <property type="match status" value="1"/>
</dbReference>
<dbReference type="GO" id="GO:0016651">
    <property type="term" value="F:oxidoreductase activity, acting on NAD(P)H"/>
    <property type="evidence" value="ECO:0007669"/>
    <property type="project" value="InterPro"/>
</dbReference>
<comment type="caution">
    <text evidence="4">The sequence shown here is derived from an EMBL/GenBank/DDBJ whole genome shotgun (WGS) entry which is preliminary data.</text>
</comment>
<dbReference type="PANTHER" id="PTHR10884">
    <property type="entry name" value="NADH DEHYDROGENASE UBIQUINONE IRON-SULFUR PROTEIN 3"/>
    <property type="match status" value="1"/>
</dbReference>
<evidence type="ECO:0000256" key="2">
    <source>
        <dbReference type="ARBA" id="ARBA00022448"/>
    </source>
</evidence>
<dbReference type="InterPro" id="IPR001268">
    <property type="entry name" value="NADH_UbQ_OxRdtase_30kDa_su"/>
</dbReference>
<dbReference type="GO" id="GO:0008137">
    <property type="term" value="F:NADH dehydrogenase (ubiquinone) activity"/>
    <property type="evidence" value="ECO:0007669"/>
    <property type="project" value="InterPro"/>
</dbReference>
<keyword evidence="5" id="KW-1185">Reference proteome</keyword>
<accession>A0AAE0BQL3</accession>
<comment type="similarity">
    <text evidence="1">Belongs to the complex I 30 kDa subunit family.</text>
</comment>
<dbReference type="SUPFAM" id="SSF143243">
    <property type="entry name" value="Nqo5-like"/>
    <property type="match status" value="1"/>
</dbReference>
<dbReference type="AlphaFoldDB" id="A0AAE0BQL3"/>
<protein>
    <recommendedName>
        <fullName evidence="3">NADH:ubiquinone oxidoreductase 30kDa subunit domain-containing protein</fullName>
    </recommendedName>
</protein>
<gene>
    <name evidence="4" type="ORF">CYMTET_49282</name>
</gene>
<evidence type="ECO:0000259" key="3">
    <source>
        <dbReference type="Pfam" id="PF00329"/>
    </source>
</evidence>
<dbReference type="Gene3D" id="3.30.460.80">
    <property type="entry name" value="NADH:ubiquinone oxidoreductase, 30kDa subunit"/>
    <property type="match status" value="1"/>
</dbReference>
<dbReference type="HAMAP" id="MF_01357">
    <property type="entry name" value="NDH1_NuoC"/>
    <property type="match status" value="1"/>
</dbReference>